<evidence type="ECO:0000313" key="2">
    <source>
        <dbReference type="EMBL" id="KKN41041.1"/>
    </source>
</evidence>
<gene>
    <name evidence="2" type="ORF">LCGC14_0727290</name>
</gene>
<reference evidence="2" key="1">
    <citation type="journal article" date="2015" name="Nature">
        <title>Complex archaea that bridge the gap between prokaryotes and eukaryotes.</title>
        <authorList>
            <person name="Spang A."/>
            <person name="Saw J.H."/>
            <person name="Jorgensen S.L."/>
            <person name="Zaremba-Niedzwiedzka K."/>
            <person name="Martijn J."/>
            <person name="Lind A.E."/>
            <person name="van Eijk R."/>
            <person name="Schleper C."/>
            <person name="Guy L."/>
            <person name="Ettema T.J."/>
        </authorList>
    </citation>
    <scope>NUCLEOTIDE SEQUENCE</scope>
</reference>
<dbReference type="AlphaFoldDB" id="A0A0F9SVV8"/>
<dbReference type="EMBL" id="LAZR01001671">
    <property type="protein sequence ID" value="KKN41041.1"/>
    <property type="molecule type" value="Genomic_DNA"/>
</dbReference>
<evidence type="ECO:0000259" key="1">
    <source>
        <dbReference type="PROSITE" id="PS50042"/>
    </source>
</evidence>
<protein>
    <recommendedName>
        <fullName evidence="1">Cyclic nucleotide-binding domain-containing protein</fullName>
    </recommendedName>
</protein>
<name>A0A0F9SVV8_9ZZZZ</name>
<sequence>MIDFNDVNRFLATPATAEALTESIAASEEHVRNITGRSWAAAGDVTDTFYNVREGAILFLTDYDAPETVVVNVYRRGQLSGSLLVAEVQYQAMDKGRVQLYHGRAALVGVPESVQPFSSGILIKTLTRVTIAYTSSGTIPQIVKDVTAQLAATMYIQGVKLISGLASEKMGDYQYTRGATLTMKFGGDILPAIKKRLRAYSARNRARSI</sequence>
<dbReference type="PROSITE" id="PS50042">
    <property type="entry name" value="CNMP_BINDING_3"/>
    <property type="match status" value="1"/>
</dbReference>
<organism evidence="2">
    <name type="scientific">marine sediment metagenome</name>
    <dbReference type="NCBI Taxonomy" id="412755"/>
    <lineage>
        <taxon>unclassified sequences</taxon>
        <taxon>metagenomes</taxon>
        <taxon>ecological metagenomes</taxon>
    </lineage>
</organism>
<accession>A0A0F9SVV8</accession>
<feature type="domain" description="Cyclic nucleotide-binding" evidence="1">
    <location>
        <begin position="43"/>
        <end position="85"/>
    </location>
</feature>
<proteinExistence type="predicted"/>
<comment type="caution">
    <text evidence="2">The sequence shown here is derived from an EMBL/GenBank/DDBJ whole genome shotgun (WGS) entry which is preliminary data.</text>
</comment>
<dbReference type="InterPro" id="IPR000595">
    <property type="entry name" value="cNMP-bd_dom"/>
</dbReference>